<dbReference type="PROSITE" id="PS00629">
    <property type="entry name" value="IMP_1"/>
    <property type="match status" value="1"/>
</dbReference>
<dbReference type="PANTHER" id="PTHR20854:SF4">
    <property type="entry name" value="INOSITOL-1-MONOPHOSPHATASE-RELATED"/>
    <property type="match status" value="1"/>
</dbReference>
<dbReference type="EC" id="3.1.3.25" evidence="7"/>
<dbReference type="Pfam" id="PF00459">
    <property type="entry name" value="Inositol_P"/>
    <property type="match status" value="1"/>
</dbReference>
<evidence type="ECO:0000256" key="6">
    <source>
        <dbReference type="PIRSR" id="PIRSR600760-2"/>
    </source>
</evidence>
<accession>A0A078RUM7</accession>
<proteinExistence type="inferred from homology"/>
<dbReference type="PATRIC" id="fig|1339349.3.peg.3866"/>
<dbReference type="GO" id="GO:0008934">
    <property type="term" value="F:inositol monophosphate 1-phosphatase activity"/>
    <property type="evidence" value="ECO:0007669"/>
    <property type="project" value="InterPro"/>
</dbReference>
<dbReference type="SUPFAM" id="SSF56655">
    <property type="entry name" value="Carbohydrate phosphatase"/>
    <property type="match status" value="1"/>
</dbReference>
<organism evidence="8 9">
    <name type="scientific">Bacteroides uniformis str. 3978 T3 ii</name>
    <dbReference type="NCBI Taxonomy" id="1339349"/>
    <lineage>
        <taxon>Bacteria</taxon>
        <taxon>Pseudomonadati</taxon>
        <taxon>Bacteroidota</taxon>
        <taxon>Bacteroidia</taxon>
        <taxon>Bacteroidales</taxon>
        <taxon>Bacteroidaceae</taxon>
        <taxon>Bacteroides</taxon>
    </lineage>
</organism>
<keyword evidence="3 6" id="KW-0479">Metal-binding</keyword>
<dbReference type="CDD" id="cd01639">
    <property type="entry name" value="IMPase"/>
    <property type="match status" value="1"/>
</dbReference>
<dbReference type="InterPro" id="IPR020583">
    <property type="entry name" value="Inositol_monoP_metal-BS"/>
</dbReference>
<evidence type="ECO:0000256" key="7">
    <source>
        <dbReference type="RuleBase" id="RU364068"/>
    </source>
</evidence>
<dbReference type="Gene3D" id="3.30.540.10">
    <property type="entry name" value="Fructose-1,6-Bisphosphatase, subunit A, domain 1"/>
    <property type="match status" value="1"/>
</dbReference>
<dbReference type="PRINTS" id="PR00377">
    <property type="entry name" value="IMPHPHTASES"/>
</dbReference>
<dbReference type="GO" id="GO:0006020">
    <property type="term" value="P:inositol metabolic process"/>
    <property type="evidence" value="ECO:0007669"/>
    <property type="project" value="TreeGrafter"/>
</dbReference>
<dbReference type="Proteomes" id="UP000028013">
    <property type="component" value="Unassembled WGS sequence"/>
</dbReference>
<comment type="similarity">
    <text evidence="7">Belongs to the inositol monophosphatase superfamily.</text>
</comment>
<sequence length="265" mass="29575">MENLKALTEAVCCVAREAGHFLKEERKSFRREVVQEKHAHDYVSYVDKASEKKVVSALRKLLPEAGFIAEEGSAAYSDETYCWVVDPLDGTTNYIHDNAPYCVSIALRDKQSLLLGVVYEPCRDECFYAWKGGGAYVNGERLRVSLVSEPKDAFVVTELPYNFEQYARTGEHLIHELYGKVAGIRMNGSAALALCYVAAGRFDAWLEAFIGKWDFSAAALMVLEAGGKVTDFLGNENFIEGHHIIATNGPLHPLFLRLVREALPF</sequence>
<keyword evidence="5 6" id="KW-0460">Magnesium</keyword>
<evidence type="ECO:0000256" key="1">
    <source>
        <dbReference type="ARBA" id="ARBA00001033"/>
    </source>
</evidence>
<feature type="binding site" evidence="6">
    <location>
        <position position="70"/>
    </location>
    <ligand>
        <name>Mg(2+)</name>
        <dbReference type="ChEBI" id="CHEBI:18420"/>
        <label>1</label>
        <note>catalytic</note>
    </ligand>
</feature>
<dbReference type="GO" id="GO:0007165">
    <property type="term" value="P:signal transduction"/>
    <property type="evidence" value="ECO:0007669"/>
    <property type="project" value="TreeGrafter"/>
</dbReference>
<dbReference type="Gene3D" id="3.40.190.80">
    <property type="match status" value="1"/>
</dbReference>
<dbReference type="RefSeq" id="WP_016272410.1">
    <property type="nucleotide sequence ID" value="NZ_JNHN01000183.1"/>
</dbReference>
<gene>
    <name evidence="8" type="ORF">M094_2800</name>
</gene>
<dbReference type="GO" id="GO:0046872">
    <property type="term" value="F:metal ion binding"/>
    <property type="evidence" value="ECO:0007669"/>
    <property type="project" value="UniProtKB-KW"/>
</dbReference>
<dbReference type="AlphaFoldDB" id="A0A078RUM7"/>
<dbReference type="PRINTS" id="PR01959">
    <property type="entry name" value="SBIMPHPHTASE"/>
</dbReference>
<name>A0A078RUM7_BACUN</name>
<comment type="caution">
    <text evidence="8">The sequence shown here is derived from an EMBL/GenBank/DDBJ whole genome shotgun (WGS) entry which is preliminary data.</text>
</comment>
<dbReference type="EMBL" id="JNHN01000183">
    <property type="protein sequence ID" value="KDS48180.1"/>
    <property type="molecule type" value="Genomic_DNA"/>
</dbReference>
<keyword evidence="4 7" id="KW-0378">Hydrolase</keyword>
<feature type="binding site" evidence="6">
    <location>
        <position position="88"/>
    </location>
    <ligand>
        <name>Mg(2+)</name>
        <dbReference type="ChEBI" id="CHEBI:18420"/>
        <label>1</label>
        <note>catalytic</note>
    </ligand>
</feature>
<dbReference type="InterPro" id="IPR000760">
    <property type="entry name" value="Inositol_monophosphatase-like"/>
</dbReference>
<evidence type="ECO:0000256" key="5">
    <source>
        <dbReference type="ARBA" id="ARBA00022842"/>
    </source>
</evidence>
<feature type="binding site" evidence="6">
    <location>
        <position position="89"/>
    </location>
    <ligand>
        <name>Mg(2+)</name>
        <dbReference type="ChEBI" id="CHEBI:18420"/>
        <label>1</label>
        <note>catalytic</note>
    </ligand>
</feature>
<protein>
    <recommendedName>
        <fullName evidence="7">Inositol-1-monophosphatase</fullName>
        <ecNumber evidence="7">3.1.3.25</ecNumber>
    </recommendedName>
</protein>
<dbReference type="InterPro" id="IPR033942">
    <property type="entry name" value="IMPase"/>
</dbReference>
<dbReference type="FunFam" id="3.30.540.10:FF:000003">
    <property type="entry name" value="Inositol-1-monophosphatase"/>
    <property type="match status" value="1"/>
</dbReference>
<dbReference type="InterPro" id="IPR022337">
    <property type="entry name" value="Inositol_monophosphatase_SuhB"/>
</dbReference>
<comment type="catalytic activity">
    <reaction evidence="1 7">
        <text>a myo-inositol phosphate + H2O = myo-inositol + phosphate</text>
        <dbReference type="Rhea" id="RHEA:24056"/>
        <dbReference type="ChEBI" id="CHEBI:15377"/>
        <dbReference type="ChEBI" id="CHEBI:17268"/>
        <dbReference type="ChEBI" id="CHEBI:43474"/>
        <dbReference type="ChEBI" id="CHEBI:84139"/>
        <dbReference type="EC" id="3.1.3.25"/>
    </reaction>
</comment>
<evidence type="ECO:0000256" key="3">
    <source>
        <dbReference type="ARBA" id="ARBA00022723"/>
    </source>
</evidence>
<comment type="cofactor">
    <cofactor evidence="2 6 7">
        <name>Mg(2+)</name>
        <dbReference type="ChEBI" id="CHEBI:18420"/>
    </cofactor>
</comment>
<feature type="binding site" evidence="6">
    <location>
        <position position="214"/>
    </location>
    <ligand>
        <name>Mg(2+)</name>
        <dbReference type="ChEBI" id="CHEBI:18420"/>
        <label>1</label>
        <note>catalytic</note>
    </ligand>
</feature>
<feature type="binding site" evidence="6">
    <location>
        <position position="86"/>
    </location>
    <ligand>
        <name>Mg(2+)</name>
        <dbReference type="ChEBI" id="CHEBI:18420"/>
        <label>1</label>
        <note>catalytic</note>
    </ligand>
</feature>
<dbReference type="PANTHER" id="PTHR20854">
    <property type="entry name" value="INOSITOL MONOPHOSPHATASE"/>
    <property type="match status" value="1"/>
</dbReference>
<evidence type="ECO:0000313" key="8">
    <source>
        <dbReference type="EMBL" id="KDS48180.1"/>
    </source>
</evidence>
<reference evidence="8 9" key="1">
    <citation type="submission" date="2014-04" db="EMBL/GenBank/DDBJ databases">
        <authorList>
            <person name="Sears C."/>
            <person name="Carroll K."/>
            <person name="Sack B.R."/>
            <person name="Qadri F."/>
            <person name="Myers L.L."/>
            <person name="Chung G.-T."/>
            <person name="Escheverria P."/>
            <person name="Fraser C.M."/>
            <person name="Sadzewicz L."/>
            <person name="Shefchek K.A."/>
            <person name="Tallon L."/>
            <person name="Das S.P."/>
            <person name="Daugherty S."/>
            <person name="Mongodin E.F."/>
        </authorList>
    </citation>
    <scope>NUCLEOTIDE SEQUENCE [LARGE SCALE GENOMIC DNA]</scope>
    <source>
        <strain evidence="8 9">3978 T3 ii</strain>
    </source>
</reference>
<evidence type="ECO:0000256" key="4">
    <source>
        <dbReference type="ARBA" id="ARBA00022801"/>
    </source>
</evidence>
<evidence type="ECO:0000256" key="2">
    <source>
        <dbReference type="ARBA" id="ARBA00001946"/>
    </source>
</evidence>
<evidence type="ECO:0000313" key="9">
    <source>
        <dbReference type="Proteomes" id="UP000028013"/>
    </source>
</evidence>